<gene>
    <name evidence="2" type="ORF">GQF63_16810</name>
</gene>
<dbReference type="InterPro" id="IPR024294">
    <property type="entry name" value="DUF3810"/>
</dbReference>
<reference evidence="2 3" key="1">
    <citation type="submission" date="2019-12" db="EMBL/GenBank/DDBJ databases">
        <authorList>
            <person name="Dong K."/>
        </authorList>
    </citation>
    <scope>NUCLEOTIDE SEQUENCE [LARGE SCALE GENOMIC DNA]</scope>
    <source>
        <strain evidence="2 3">JCM 31225</strain>
    </source>
</reference>
<keyword evidence="1" id="KW-0472">Membrane</keyword>
<keyword evidence="1" id="KW-0812">Transmembrane</keyword>
<dbReference type="RefSeq" id="WP_160370411.1">
    <property type="nucleotide sequence ID" value="NZ_WSQA01000015.1"/>
</dbReference>
<keyword evidence="3" id="KW-1185">Reference proteome</keyword>
<evidence type="ECO:0000313" key="2">
    <source>
        <dbReference type="EMBL" id="MVZ63691.1"/>
    </source>
</evidence>
<organism evidence="2 3">
    <name type="scientific">Sphingobacterium humi</name>
    <dbReference type="NCBI Taxonomy" id="1796905"/>
    <lineage>
        <taxon>Bacteria</taxon>
        <taxon>Pseudomonadati</taxon>
        <taxon>Bacteroidota</taxon>
        <taxon>Sphingobacteriia</taxon>
        <taxon>Sphingobacteriales</taxon>
        <taxon>Sphingobacteriaceae</taxon>
        <taxon>Sphingobacterium</taxon>
    </lineage>
</organism>
<name>A0A6N8L5G9_9SPHI</name>
<feature type="transmembrane region" description="Helical" evidence="1">
    <location>
        <begin position="9"/>
        <end position="28"/>
    </location>
</feature>
<feature type="transmembrane region" description="Helical" evidence="1">
    <location>
        <begin position="92"/>
        <end position="115"/>
    </location>
</feature>
<dbReference type="Pfam" id="PF12725">
    <property type="entry name" value="DUF3810"/>
    <property type="match status" value="1"/>
</dbReference>
<accession>A0A6N8L5G9</accession>
<dbReference type="EMBL" id="WSQA01000015">
    <property type="protein sequence ID" value="MVZ63691.1"/>
    <property type="molecule type" value="Genomic_DNA"/>
</dbReference>
<dbReference type="AlphaFoldDB" id="A0A6N8L5G9"/>
<dbReference type="OrthoDB" id="1048788at2"/>
<comment type="caution">
    <text evidence="2">The sequence shown here is derived from an EMBL/GenBank/DDBJ whole genome shotgun (WGS) entry which is preliminary data.</text>
</comment>
<evidence type="ECO:0000313" key="3">
    <source>
        <dbReference type="Proteomes" id="UP000435036"/>
    </source>
</evidence>
<keyword evidence="1" id="KW-1133">Transmembrane helix</keyword>
<proteinExistence type="predicted"/>
<dbReference type="Proteomes" id="UP000435036">
    <property type="component" value="Unassembled WGS sequence"/>
</dbReference>
<evidence type="ECO:0000256" key="1">
    <source>
        <dbReference type="SAM" id="Phobius"/>
    </source>
</evidence>
<feature type="transmembrane region" description="Helical" evidence="1">
    <location>
        <begin position="63"/>
        <end position="80"/>
    </location>
</feature>
<protein>
    <submittedName>
        <fullName evidence="2">DUF3810 family protein</fullName>
    </submittedName>
</protein>
<sequence>MMQKAWKSIGIWLGLNIALILLINWFVLDMDRVEQAYSRGFYPLYQYLPKFLFGLVPFNLGDLLYAAFIGYMLFLLFRIIKLLFQRFYKKSLFTLAILVGFILSLYVFFHVAWGINYYRVPVSKQMELNLDTILQEDHLRILDQHILVANELRERLDLSRIDQAAVDREIETLMRADTTFPMLSKTQVKIKYPLSSTLIAYFGTSGYLNPFSNESQVNALIPRSSYPFTATHELAHQMGIGFEDECNFIAYVKLKEHPKAWYSYAAYYESLQYLLRSLYWVDQGLFEAYKKKLSVKVRQDLEADRRFWESYTGWLTDLSGLFYDQYLKHNNQKEGMARYGMVSRLIIAYEKKAGH</sequence>